<keyword evidence="4 5" id="KW-0472">Membrane</keyword>
<accession>A0A5C1A4F3</accession>
<feature type="domain" description="ABC-2 type transporter transmembrane" evidence="6">
    <location>
        <begin position="19"/>
        <end position="234"/>
    </location>
</feature>
<gene>
    <name evidence="7" type="ORF">PX52LOC_00841</name>
</gene>
<organism evidence="7 8">
    <name type="scientific">Limnoglobus roseus</name>
    <dbReference type="NCBI Taxonomy" id="2598579"/>
    <lineage>
        <taxon>Bacteria</taxon>
        <taxon>Pseudomonadati</taxon>
        <taxon>Planctomycetota</taxon>
        <taxon>Planctomycetia</taxon>
        <taxon>Gemmatales</taxon>
        <taxon>Gemmataceae</taxon>
        <taxon>Limnoglobus</taxon>
    </lineage>
</organism>
<dbReference type="GO" id="GO:0140359">
    <property type="term" value="F:ABC-type transporter activity"/>
    <property type="evidence" value="ECO:0007669"/>
    <property type="project" value="InterPro"/>
</dbReference>
<evidence type="ECO:0000256" key="2">
    <source>
        <dbReference type="ARBA" id="ARBA00022692"/>
    </source>
</evidence>
<dbReference type="PANTHER" id="PTHR43229">
    <property type="entry name" value="NODULATION PROTEIN J"/>
    <property type="match status" value="1"/>
</dbReference>
<evidence type="ECO:0000313" key="7">
    <source>
        <dbReference type="EMBL" id="QEL13981.1"/>
    </source>
</evidence>
<dbReference type="InterPro" id="IPR013525">
    <property type="entry name" value="ABC2_TM"/>
</dbReference>
<protein>
    <submittedName>
        <fullName evidence="7">ABC transporter permease</fullName>
    </submittedName>
</protein>
<feature type="transmembrane region" description="Helical" evidence="5">
    <location>
        <begin position="155"/>
        <end position="180"/>
    </location>
</feature>
<feature type="transmembrane region" description="Helical" evidence="5">
    <location>
        <begin position="257"/>
        <end position="276"/>
    </location>
</feature>
<dbReference type="EMBL" id="CP042425">
    <property type="protein sequence ID" value="QEL13981.1"/>
    <property type="molecule type" value="Genomic_DNA"/>
</dbReference>
<keyword evidence="8" id="KW-1185">Reference proteome</keyword>
<dbReference type="InterPro" id="IPR051784">
    <property type="entry name" value="Nod_factor_ABC_transporter"/>
</dbReference>
<dbReference type="Pfam" id="PF01061">
    <property type="entry name" value="ABC2_membrane"/>
    <property type="match status" value="1"/>
</dbReference>
<evidence type="ECO:0000313" key="8">
    <source>
        <dbReference type="Proteomes" id="UP000324974"/>
    </source>
</evidence>
<proteinExistence type="predicted"/>
<dbReference type="Proteomes" id="UP000324974">
    <property type="component" value="Chromosome"/>
</dbReference>
<feature type="transmembrane region" description="Helical" evidence="5">
    <location>
        <begin position="26"/>
        <end position="49"/>
    </location>
</feature>
<evidence type="ECO:0000256" key="4">
    <source>
        <dbReference type="ARBA" id="ARBA00023136"/>
    </source>
</evidence>
<dbReference type="PANTHER" id="PTHR43229:SF6">
    <property type="entry name" value="ABC-TYPE MULTIDRUG TRANSPORT SYSTEM, PERMEASE COMPONENT"/>
    <property type="match status" value="1"/>
</dbReference>
<keyword evidence="2 5" id="KW-0812">Transmembrane</keyword>
<reference evidence="8" key="1">
    <citation type="submission" date="2019-08" db="EMBL/GenBank/DDBJ databases">
        <title>Limnoglobus roseus gen. nov., sp. nov., a novel freshwater planctomycete with a giant genome from the family Gemmataceae.</title>
        <authorList>
            <person name="Kulichevskaya I.S."/>
            <person name="Naumoff D.G."/>
            <person name="Miroshnikov K."/>
            <person name="Ivanova A."/>
            <person name="Philippov D.A."/>
            <person name="Hakobyan A."/>
            <person name="Rijpstra I.C."/>
            <person name="Sinninghe Damste J.S."/>
            <person name="Liesack W."/>
            <person name="Dedysh S.N."/>
        </authorList>
    </citation>
    <scope>NUCLEOTIDE SEQUENCE [LARGE SCALE GENOMIC DNA]</scope>
    <source>
        <strain evidence="8">PX52</strain>
    </source>
</reference>
<evidence type="ECO:0000256" key="3">
    <source>
        <dbReference type="ARBA" id="ARBA00022989"/>
    </source>
</evidence>
<keyword evidence="3 5" id="KW-1133">Transmembrane helix</keyword>
<evidence type="ECO:0000256" key="5">
    <source>
        <dbReference type="SAM" id="Phobius"/>
    </source>
</evidence>
<dbReference type="AlphaFoldDB" id="A0A5C1A4F3"/>
<name>A0A5C1A4F3_9BACT</name>
<feature type="transmembrane region" description="Helical" evidence="5">
    <location>
        <begin position="192"/>
        <end position="214"/>
    </location>
</feature>
<dbReference type="GO" id="GO:0016020">
    <property type="term" value="C:membrane"/>
    <property type="evidence" value="ECO:0007669"/>
    <property type="project" value="UniProtKB-SubCell"/>
</dbReference>
<evidence type="ECO:0000256" key="1">
    <source>
        <dbReference type="ARBA" id="ARBA00004141"/>
    </source>
</evidence>
<dbReference type="KEGG" id="lrs:PX52LOC_00841"/>
<feature type="transmembrane region" description="Helical" evidence="5">
    <location>
        <begin position="123"/>
        <end position="143"/>
    </location>
</feature>
<feature type="transmembrane region" description="Helical" evidence="5">
    <location>
        <begin position="69"/>
        <end position="93"/>
    </location>
</feature>
<sequence length="295" mass="32266">MTSHLRTLKWSTWLGWQVESNWANPWLFILYLVVKPVTGSLMLVCMFIAADMAADAAFGRGVPPEFLPYVYVSNACYALVGAVMFGMSSVVIADRESYRMLKYIFISPAEFQTYFLGRGFAKAMEGIGGAIITLLAGLALPGIRNSLNFGNMDVGWLVAYLLVGFVMLWAAGMVLASAMLNMSRSSMFLSEGIAGVIYFLSGVVFPLAILPSWLKPVSVCLPTTYWLEGMRRAILGPPPSGSPLGQSPIAGWSNFELLLAMVVSTLVLVTAAQFFYRWSVGKAWRNGKIEETSGM</sequence>
<comment type="subcellular location">
    <subcellularLocation>
        <location evidence="1">Membrane</location>
        <topology evidence="1">Multi-pass membrane protein</topology>
    </subcellularLocation>
</comment>
<evidence type="ECO:0000259" key="6">
    <source>
        <dbReference type="Pfam" id="PF01061"/>
    </source>
</evidence>